<name>A0A183NS94_9TREM</name>
<evidence type="ECO:0000313" key="3">
    <source>
        <dbReference type="Proteomes" id="UP000269396"/>
    </source>
</evidence>
<organism evidence="2 3">
    <name type="scientific">Schistosoma mattheei</name>
    <dbReference type="NCBI Taxonomy" id="31246"/>
    <lineage>
        <taxon>Eukaryota</taxon>
        <taxon>Metazoa</taxon>
        <taxon>Spiralia</taxon>
        <taxon>Lophotrochozoa</taxon>
        <taxon>Platyhelminthes</taxon>
        <taxon>Trematoda</taxon>
        <taxon>Digenea</taxon>
        <taxon>Strigeidida</taxon>
        <taxon>Schistosomatoidea</taxon>
        <taxon>Schistosomatidae</taxon>
        <taxon>Schistosoma</taxon>
    </lineage>
</organism>
<dbReference type="Proteomes" id="UP000269396">
    <property type="component" value="Unassembled WGS sequence"/>
</dbReference>
<evidence type="ECO:0000256" key="1">
    <source>
        <dbReference type="SAM" id="MobiDB-lite"/>
    </source>
</evidence>
<feature type="region of interest" description="Disordered" evidence="1">
    <location>
        <begin position="188"/>
        <end position="215"/>
    </location>
</feature>
<sequence>MQLNDLDFTDDLALLSHTQQQMQEKTNSVAAVGHNIHKGKSKIIRYNTTGINRITFDEALEDVKTFTYLGRIIDENGGSDADVNARIGKVGAAYLQPDIWNFKQLSTANIKVTIFNTNAKTAQMFGAETWRTTKATIQKIQLFTNSCLRKILRIRWPDIISNNLLWERTNQIPAEEELLEVDRTRAEKSTQLSHKASSHLESSGPKNTSRRKMKTDLRRMNKSWTELERKAQDRVGILKNMDTLSPRHCLYLRAQWLQFKGVNDEFHGKLLDFLQKTRRSDAVIKGDLETQVG</sequence>
<accession>A0A183NS94</accession>
<dbReference type="EMBL" id="UZAL01026807">
    <property type="protein sequence ID" value="VDP26292.1"/>
    <property type="molecule type" value="Genomic_DNA"/>
</dbReference>
<dbReference type="STRING" id="31246.A0A183NS94"/>
<dbReference type="PANTHER" id="PTHR47027">
    <property type="entry name" value="REVERSE TRANSCRIPTASE DOMAIN-CONTAINING PROTEIN"/>
    <property type="match status" value="1"/>
</dbReference>
<dbReference type="AlphaFoldDB" id="A0A183NS94"/>
<reference evidence="2 3" key="1">
    <citation type="submission" date="2018-11" db="EMBL/GenBank/DDBJ databases">
        <authorList>
            <consortium name="Pathogen Informatics"/>
        </authorList>
    </citation>
    <scope>NUCLEOTIDE SEQUENCE [LARGE SCALE GENOMIC DNA]</scope>
    <source>
        <strain>Denwood</strain>
        <strain evidence="3">Zambia</strain>
    </source>
</reference>
<gene>
    <name evidence="2" type="ORF">SMTD_LOCUS4980</name>
</gene>
<keyword evidence="3" id="KW-1185">Reference proteome</keyword>
<protein>
    <submittedName>
        <fullName evidence="2">Uncharacterized protein</fullName>
    </submittedName>
</protein>
<dbReference type="PANTHER" id="PTHR47027:SF25">
    <property type="entry name" value="REVERSE TRANSCRIPTASE DOMAIN-CONTAINING PROTEIN"/>
    <property type="match status" value="1"/>
</dbReference>
<evidence type="ECO:0000313" key="2">
    <source>
        <dbReference type="EMBL" id="VDP26292.1"/>
    </source>
</evidence>
<proteinExistence type="predicted"/>
<feature type="compositionally biased region" description="Polar residues" evidence="1">
    <location>
        <begin position="189"/>
        <end position="207"/>
    </location>
</feature>